<organism evidence="2 3">
    <name type="scientific">Thermogemmatispora tikiterensis</name>
    <dbReference type="NCBI Taxonomy" id="1825093"/>
    <lineage>
        <taxon>Bacteria</taxon>
        <taxon>Bacillati</taxon>
        <taxon>Chloroflexota</taxon>
        <taxon>Ktedonobacteria</taxon>
        <taxon>Thermogemmatisporales</taxon>
        <taxon>Thermogemmatisporaceae</taxon>
        <taxon>Thermogemmatispora</taxon>
    </lineage>
</organism>
<accession>A0A328V9M9</accession>
<evidence type="ECO:0000313" key="3">
    <source>
        <dbReference type="Proteomes" id="UP000248706"/>
    </source>
</evidence>
<reference evidence="2 3" key="1">
    <citation type="submission" date="2016-08" db="EMBL/GenBank/DDBJ databases">
        <title>Analysis of Carbohydrate Active Enzymes in Thermogemmatispora T81 Reveals Carbohydrate Degradation Ability.</title>
        <authorList>
            <person name="Tomazini A."/>
            <person name="Lal S."/>
            <person name="Stott M."/>
            <person name="Henrissat B."/>
            <person name="Polikarpov I."/>
            <person name="Sparling R."/>
            <person name="Levin D.B."/>
        </authorList>
    </citation>
    <scope>NUCLEOTIDE SEQUENCE [LARGE SCALE GENOMIC DNA]</scope>
    <source>
        <strain evidence="2 3">T81</strain>
    </source>
</reference>
<keyword evidence="1" id="KW-0812">Transmembrane</keyword>
<keyword evidence="3" id="KW-1185">Reference proteome</keyword>
<gene>
    <name evidence="2" type="ORF">A4R35_01860</name>
</gene>
<protein>
    <submittedName>
        <fullName evidence="2">Uncharacterized protein</fullName>
    </submittedName>
</protein>
<name>A0A328V9M9_9CHLR</name>
<dbReference type="Proteomes" id="UP000248706">
    <property type="component" value="Unassembled WGS sequence"/>
</dbReference>
<dbReference type="EMBL" id="MCIF01000002">
    <property type="protein sequence ID" value="RAQ94258.1"/>
    <property type="molecule type" value="Genomic_DNA"/>
</dbReference>
<evidence type="ECO:0000256" key="1">
    <source>
        <dbReference type="SAM" id="Phobius"/>
    </source>
</evidence>
<feature type="transmembrane region" description="Helical" evidence="1">
    <location>
        <begin position="21"/>
        <end position="40"/>
    </location>
</feature>
<proteinExistence type="predicted"/>
<dbReference type="AlphaFoldDB" id="A0A328V9M9"/>
<keyword evidence="1" id="KW-1133">Transmembrane helix</keyword>
<comment type="caution">
    <text evidence="2">The sequence shown here is derived from an EMBL/GenBank/DDBJ whole genome shotgun (WGS) entry which is preliminary data.</text>
</comment>
<keyword evidence="1" id="KW-0472">Membrane</keyword>
<evidence type="ECO:0000313" key="2">
    <source>
        <dbReference type="EMBL" id="RAQ94258.1"/>
    </source>
</evidence>
<sequence length="65" mass="7074">MQAVDEQSSCQNEARPRVSEVLSLCALFKVCSALLVLPLFNLARSFLFLFLLISAPDPDGPASSF</sequence>